<gene>
    <name evidence="3" type="ORF">I5803_02875</name>
</gene>
<dbReference type="InterPro" id="IPR005346">
    <property type="entry name" value="RnfH"/>
</dbReference>
<evidence type="ECO:0000256" key="1">
    <source>
        <dbReference type="ARBA" id="ARBA00010645"/>
    </source>
</evidence>
<comment type="similarity">
    <text evidence="1 2">Belongs to the UPF0125 (RnfH) family.</text>
</comment>
<name>A0A931MF05_9BURK</name>
<dbReference type="Pfam" id="PF03658">
    <property type="entry name" value="Ub-RnfH"/>
    <property type="match status" value="1"/>
</dbReference>
<dbReference type="EMBL" id="JADWYS010000001">
    <property type="protein sequence ID" value="MBG9386958.1"/>
    <property type="molecule type" value="Genomic_DNA"/>
</dbReference>
<organism evidence="3 4">
    <name type="scientific">Caenimonas aquaedulcis</name>
    <dbReference type="NCBI Taxonomy" id="2793270"/>
    <lineage>
        <taxon>Bacteria</taxon>
        <taxon>Pseudomonadati</taxon>
        <taxon>Pseudomonadota</taxon>
        <taxon>Betaproteobacteria</taxon>
        <taxon>Burkholderiales</taxon>
        <taxon>Comamonadaceae</taxon>
        <taxon>Caenimonas</taxon>
    </lineage>
</organism>
<reference evidence="3" key="1">
    <citation type="submission" date="2020-11" db="EMBL/GenBank/DDBJ databases">
        <title>Bacterial whole genome sequence for Caenimonas sp. DR4.4.</title>
        <authorList>
            <person name="Le V."/>
            <person name="Ko S.-R."/>
            <person name="Ahn C.-Y."/>
            <person name="Oh H.-M."/>
        </authorList>
    </citation>
    <scope>NUCLEOTIDE SEQUENCE</scope>
    <source>
        <strain evidence="3">DR4.4</strain>
    </source>
</reference>
<evidence type="ECO:0000313" key="3">
    <source>
        <dbReference type="EMBL" id="MBG9386958.1"/>
    </source>
</evidence>
<dbReference type="Proteomes" id="UP000651050">
    <property type="component" value="Unassembled WGS sequence"/>
</dbReference>
<sequence length="114" mass="12634">MAESSFFAVTLVYSAGPRQVREWSLHLAQGATVGQAIEASGLREEFPELPQELSLGIWGRKVPPQQALRDADRVEIYRPLGVDPKLARRERFRKQGARAAGLFARKRAGAKAGY</sequence>
<evidence type="ECO:0000256" key="2">
    <source>
        <dbReference type="HAMAP-Rule" id="MF_00460"/>
    </source>
</evidence>
<dbReference type="RefSeq" id="WP_196984913.1">
    <property type="nucleotide sequence ID" value="NZ_JADWYS010000001.1"/>
</dbReference>
<protein>
    <recommendedName>
        <fullName evidence="2">UPF0125 protein I5803_02875</fullName>
    </recommendedName>
</protein>
<proteinExistence type="inferred from homology"/>
<evidence type="ECO:0000313" key="4">
    <source>
        <dbReference type="Proteomes" id="UP000651050"/>
    </source>
</evidence>
<keyword evidence="4" id="KW-1185">Reference proteome</keyword>
<dbReference type="AlphaFoldDB" id="A0A931MF05"/>
<dbReference type="PANTHER" id="PTHR37483:SF1">
    <property type="entry name" value="UPF0125 PROTEIN RATB"/>
    <property type="match status" value="1"/>
</dbReference>
<dbReference type="HAMAP" id="MF_00460">
    <property type="entry name" value="UPF0125_RnfH"/>
    <property type="match status" value="1"/>
</dbReference>
<dbReference type="SUPFAM" id="SSF54285">
    <property type="entry name" value="MoaD/ThiS"/>
    <property type="match status" value="1"/>
</dbReference>
<comment type="caution">
    <text evidence="3">The sequence shown here is derived from an EMBL/GenBank/DDBJ whole genome shotgun (WGS) entry which is preliminary data.</text>
</comment>
<accession>A0A931MF05</accession>
<dbReference type="InterPro" id="IPR037021">
    <property type="entry name" value="RnfH_sf"/>
</dbReference>
<dbReference type="Gene3D" id="3.10.20.280">
    <property type="entry name" value="RnfH-like"/>
    <property type="match status" value="1"/>
</dbReference>
<dbReference type="PANTHER" id="PTHR37483">
    <property type="entry name" value="UPF0125 PROTEIN RATB"/>
    <property type="match status" value="1"/>
</dbReference>
<dbReference type="InterPro" id="IPR016155">
    <property type="entry name" value="Mopterin_synth/thiamin_S_b"/>
</dbReference>